<sequence>MYLPVYLLKVFDEISASVGFTLKKHTLVLFERSPVGLALLIQIPGINNMLYIQPLVFDMEINPMAAIAEQFELDINIVIWVNELQQSGNSGTLLLTNLGQLTFVDEHNAHCLCDGYFQLELQLAPLQKQRKIHKACKLHNFFGDNPHEALLQQQLMAVVPPSLHLAAVRAAAELVARKRNAEARLRACDNVDCQESMSSSLIAEQKMLDSNCKSDGKQRRHLQQQHL</sequence>
<evidence type="ECO:0000313" key="2">
    <source>
        <dbReference type="Proteomes" id="UP001140094"/>
    </source>
</evidence>
<dbReference type="AlphaFoldDB" id="A0A9W8LT44"/>
<dbReference type="EMBL" id="JANBUO010000161">
    <property type="protein sequence ID" value="KAJ2806768.1"/>
    <property type="molecule type" value="Genomic_DNA"/>
</dbReference>
<dbReference type="Proteomes" id="UP001140094">
    <property type="component" value="Unassembled WGS sequence"/>
</dbReference>
<protein>
    <submittedName>
        <fullName evidence="1">Uncharacterized protein</fullName>
    </submittedName>
</protein>
<reference evidence="1" key="1">
    <citation type="submission" date="2022-07" db="EMBL/GenBank/DDBJ databases">
        <title>Phylogenomic reconstructions and comparative analyses of Kickxellomycotina fungi.</title>
        <authorList>
            <person name="Reynolds N.K."/>
            <person name="Stajich J.E."/>
            <person name="Barry K."/>
            <person name="Grigoriev I.V."/>
            <person name="Crous P."/>
            <person name="Smith M.E."/>
        </authorList>
    </citation>
    <scope>NUCLEOTIDE SEQUENCE</scope>
    <source>
        <strain evidence="1">NRRL 1565</strain>
    </source>
</reference>
<gene>
    <name evidence="1" type="ORF">H4R20_001559</name>
</gene>
<organism evidence="1 2">
    <name type="scientific">Coemansia guatemalensis</name>
    <dbReference type="NCBI Taxonomy" id="2761395"/>
    <lineage>
        <taxon>Eukaryota</taxon>
        <taxon>Fungi</taxon>
        <taxon>Fungi incertae sedis</taxon>
        <taxon>Zoopagomycota</taxon>
        <taxon>Kickxellomycotina</taxon>
        <taxon>Kickxellomycetes</taxon>
        <taxon>Kickxellales</taxon>
        <taxon>Kickxellaceae</taxon>
        <taxon>Coemansia</taxon>
    </lineage>
</organism>
<dbReference type="OrthoDB" id="196547at2759"/>
<proteinExistence type="predicted"/>
<keyword evidence="2" id="KW-1185">Reference proteome</keyword>
<comment type="caution">
    <text evidence="1">The sequence shown here is derived from an EMBL/GenBank/DDBJ whole genome shotgun (WGS) entry which is preliminary data.</text>
</comment>
<name>A0A9W8LT44_9FUNG</name>
<evidence type="ECO:0000313" key="1">
    <source>
        <dbReference type="EMBL" id="KAJ2806768.1"/>
    </source>
</evidence>
<accession>A0A9W8LT44</accession>